<dbReference type="EMBL" id="WKNE01000001">
    <property type="protein sequence ID" value="MRZ53327.1"/>
    <property type="molecule type" value="Genomic_DNA"/>
</dbReference>
<dbReference type="RefSeq" id="WP_151896484.1">
    <property type="nucleotide sequence ID" value="NZ_JBDGCP010000020.1"/>
</dbReference>
<accession>A0A6I2NIF3</accession>
<evidence type="ECO:0000313" key="1">
    <source>
        <dbReference type="EMBL" id="MRZ53327.1"/>
    </source>
</evidence>
<proteinExistence type="predicted"/>
<evidence type="ECO:0000313" key="2">
    <source>
        <dbReference type="Proteomes" id="UP000432516"/>
    </source>
</evidence>
<comment type="caution">
    <text evidence="1">The sequence shown here is derived from an EMBL/GenBank/DDBJ whole genome shotgun (WGS) entry which is preliminary data.</text>
</comment>
<sequence>MKDNKEFNKGDKVFIESIYGSPYHGVVERTDSYGDVVVKRDDKEYSNLYNRKRLTKDEE</sequence>
<evidence type="ECO:0008006" key="3">
    <source>
        <dbReference type="Google" id="ProtNLM"/>
    </source>
</evidence>
<organism evidence="1 2">
    <name type="scientific">Parabacteroides distasonis</name>
    <dbReference type="NCBI Taxonomy" id="823"/>
    <lineage>
        <taxon>Bacteria</taxon>
        <taxon>Pseudomonadati</taxon>
        <taxon>Bacteroidota</taxon>
        <taxon>Bacteroidia</taxon>
        <taxon>Bacteroidales</taxon>
        <taxon>Tannerellaceae</taxon>
        <taxon>Parabacteroides</taxon>
    </lineage>
</organism>
<name>A0A6I2NIF3_PARDI</name>
<protein>
    <recommendedName>
        <fullName evidence="3">DUF2187 domain-containing protein</fullName>
    </recommendedName>
</protein>
<dbReference type="Proteomes" id="UP000432516">
    <property type="component" value="Unassembled WGS sequence"/>
</dbReference>
<reference evidence="1 2" key="1">
    <citation type="journal article" date="2019" name="Nat. Med.">
        <title>A library of human gut bacterial isolates paired with longitudinal multiomics data enables mechanistic microbiome research.</title>
        <authorList>
            <person name="Poyet M."/>
            <person name="Groussin M."/>
            <person name="Gibbons S.M."/>
            <person name="Avila-Pacheco J."/>
            <person name="Jiang X."/>
            <person name="Kearney S.M."/>
            <person name="Perrotta A.R."/>
            <person name="Berdy B."/>
            <person name="Zhao S."/>
            <person name="Lieberman T.D."/>
            <person name="Swanson P.K."/>
            <person name="Smith M."/>
            <person name="Roesemann S."/>
            <person name="Alexander J.E."/>
            <person name="Rich S.A."/>
            <person name="Livny J."/>
            <person name="Vlamakis H."/>
            <person name="Clish C."/>
            <person name="Bullock K."/>
            <person name="Deik A."/>
            <person name="Scott J."/>
            <person name="Pierce K.A."/>
            <person name="Xavier R.J."/>
            <person name="Alm E.J."/>
        </authorList>
    </citation>
    <scope>NUCLEOTIDE SEQUENCE [LARGE SCALE GENOMIC DNA]</scope>
    <source>
        <strain evidence="1 2">BIOML-A2</strain>
    </source>
</reference>
<gene>
    <name evidence="1" type="ORF">GKD68_00975</name>
</gene>
<dbReference type="AlphaFoldDB" id="A0A6I2NIF3"/>